<dbReference type="HOGENOM" id="CLU_012348_5_0_9"/>
<gene>
    <name evidence="6" type="ORF">HMPREF1015_00169</name>
</gene>
<dbReference type="GO" id="GO:0003887">
    <property type="term" value="F:DNA-directed DNA polymerase activity"/>
    <property type="evidence" value="ECO:0007669"/>
    <property type="project" value="UniProtKB-KW"/>
</dbReference>
<dbReference type="InterPro" id="IPR043128">
    <property type="entry name" value="Rev_trsase/Diguanyl_cyclase"/>
</dbReference>
<proteinExistence type="inferred from homology"/>
<dbReference type="PANTHER" id="PTHR11076:SF35">
    <property type="entry name" value="DNA REPAIR PROTEIN HOMOLOG YOBH"/>
    <property type="match status" value="1"/>
</dbReference>
<comment type="similarity">
    <text evidence="1">Belongs to the DNA polymerase type-Y family.</text>
</comment>
<accession>G9QPF2</accession>
<evidence type="ECO:0000313" key="6">
    <source>
        <dbReference type="EMBL" id="EHL73814.1"/>
    </source>
</evidence>
<dbReference type="GO" id="GO:0042276">
    <property type="term" value="P:error-prone translesion synthesis"/>
    <property type="evidence" value="ECO:0007669"/>
    <property type="project" value="TreeGrafter"/>
</dbReference>
<dbReference type="Gene3D" id="3.30.70.270">
    <property type="match status" value="1"/>
</dbReference>
<keyword evidence="7" id="KW-1185">Reference proteome</keyword>
<dbReference type="CDD" id="cd01700">
    <property type="entry name" value="PolY_Pol_V_umuC"/>
    <property type="match status" value="1"/>
</dbReference>
<dbReference type="Gene3D" id="3.40.1170.60">
    <property type="match status" value="1"/>
</dbReference>
<name>G9QPF2_9BACI</name>
<dbReference type="AlphaFoldDB" id="G9QPF2"/>
<dbReference type="InterPro" id="IPR043502">
    <property type="entry name" value="DNA/RNA_pol_sf"/>
</dbReference>
<feature type="domain" description="UmuC" evidence="5">
    <location>
        <begin position="11"/>
        <end position="198"/>
    </location>
</feature>
<evidence type="ECO:0000313" key="7">
    <source>
        <dbReference type="Proteomes" id="UP000011747"/>
    </source>
</evidence>
<dbReference type="EMBL" id="ACWF01000155">
    <property type="protein sequence ID" value="EHL73814.1"/>
    <property type="molecule type" value="Genomic_DNA"/>
</dbReference>
<dbReference type="Pfam" id="PF11799">
    <property type="entry name" value="IMS_C"/>
    <property type="match status" value="1"/>
</dbReference>
<dbReference type="PATRIC" id="fig|665952.3.peg.3045"/>
<dbReference type="InterPro" id="IPR001126">
    <property type="entry name" value="UmuC"/>
</dbReference>
<dbReference type="GO" id="GO:0006281">
    <property type="term" value="P:DNA repair"/>
    <property type="evidence" value="ECO:0007669"/>
    <property type="project" value="InterPro"/>
</dbReference>
<dbReference type="InterPro" id="IPR036775">
    <property type="entry name" value="DNA_pol_Y-fam_lit_finger_sf"/>
</dbReference>
<keyword evidence="3" id="KW-0227">DNA damage</keyword>
<keyword evidence="4" id="KW-0808">Transferase</keyword>
<dbReference type="Pfam" id="PF11798">
    <property type="entry name" value="IMS_HHH"/>
    <property type="match status" value="1"/>
</dbReference>
<keyword evidence="2" id="KW-0515">Mutator protein</keyword>
<dbReference type="GO" id="GO:0003684">
    <property type="term" value="F:damaged DNA binding"/>
    <property type="evidence" value="ECO:0007669"/>
    <property type="project" value="InterPro"/>
</dbReference>
<organism evidence="6 7">
    <name type="scientific">Bacillus smithii 7_3_47FAA</name>
    <dbReference type="NCBI Taxonomy" id="665952"/>
    <lineage>
        <taxon>Bacteria</taxon>
        <taxon>Bacillati</taxon>
        <taxon>Bacillota</taxon>
        <taxon>Bacilli</taxon>
        <taxon>Bacillales</taxon>
        <taxon>Bacillaceae</taxon>
        <taxon>Bacillus</taxon>
    </lineage>
</organism>
<dbReference type="Gene3D" id="3.30.1490.100">
    <property type="entry name" value="DNA polymerase, Y-family, little finger domain"/>
    <property type="match status" value="1"/>
</dbReference>
<evidence type="ECO:0000256" key="4">
    <source>
        <dbReference type="ARBA" id="ARBA00022932"/>
    </source>
</evidence>
<dbReference type="PANTHER" id="PTHR11076">
    <property type="entry name" value="DNA REPAIR POLYMERASE UMUC / TRANSFERASE FAMILY MEMBER"/>
    <property type="match status" value="1"/>
</dbReference>
<dbReference type="Pfam" id="PF00817">
    <property type="entry name" value="IMS"/>
    <property type="match status" value="1"/>
</dbReference>
<keyword evidence="4" id="KW-0548">Nucleotidyltransferase</keyword>
<evidence type="ECO:0000256" key="2">
    <source>
        <dbReference type="ARBA" id="ARBA00022457"/>
    </source>
</evidence>
<reference evidence="6 7" key="1">
    <citation type="submission" date="2011-09" db="EMBL/GenBank/DDBJ databases">
        <title>The Genome Sequence of Bacillus smithii 7_3_47FAA.</title>
        <authorList>
            <consortium name="The Broad Institute Genome Sequencing Platform"/>
            <person name="Earl A."/>
            <person name="Ward D."/>
            <person name="Feldgarden M."/>
            <person name="Gevers D."/>
            <person name="Daigneault M."/>
            <person name="Strauss J."/>
            <person name="Allen-Vercoe E."/>
            <person name="Young S.K."/>
            <person name="Zeng Q."/>
            <person name="Gargeya S."/>
            <person name="Fitzgerald M."/>
            <person name="Haas B."/>
            <person name="Abouelleil A."/>
            <person name="Alvarado L."/>
            <person name="Arachchi H.M."/>
            <person name="Berlin A."/>
            <person name="Brown A."/>
            <person name="Chapman S.B."/>
            <person name="Chen Z."/>
            <person name="Dunbar C."/>
            <person name="Freedman E."/>
            <person name="Gearin G."/>
            <person name="Goldberg J."/>
            <person name="Griggs A."/>
            <person name="Gujja S."/>
            <person name="Heiman D."/>
            <person name="Howarth C."/>
            <person name="Larson L."/>
            <person name="Lui A."/>
            <person name="MacDonald P.J.P."/>
            <person name="Montmayeur A."/>
            <person name="Murphy C."/>
            <person name="Neiman D."/>
            <person name="Pearson M."/>
            <person name="Priest M."/>
            <person name="Roberts A."/>
            <person name="Saif S."/>
            <person name="Shea T."/>
            <person name="Shenoy N."/>
            <person name="Sisk P."/>
            <person name="Stolte C."/>
            <person name="Sykes S."/>
            <person name="Wortman J."/>
            <person name="Nusbaum C."/>
            <person name="Birren B."/>
        </authorList>
    </citation>
    <scope>NUCLEOTIDE SEQUENCE [LARGE SCALE GENOMIC DNA]</scope>
    <source>
        <strain evidence="6 7">7_3_47FAA</strain>
    </source>
</reference>
<evidence type="ECO:0000256" key="3">
    <source>
        <dbReference type="ARBA" id="ARBA00022763"/>
    </source>
</evidence>
<dbReference type="Gene3D" id="1.10.150.20">
    <property type="entry name" value="5' to 3' exonuclease, C-terminal subdomain"/>
    <property type="match status" value="1"/>
</dbReference>
<dbReference type="InterPro" id="IPR017961">
    <property type="entry name" value="DNA_pol_Y-fam_little_finger"/>
</dbReference>
<sequence>MNDLALPKDNILCIDIKSFYASCAAVMHGLNPLECYLAVISDKERKGSLVLAASPKLKKEFGIRTGSRLFEIPDDPRIVLVEPNMETYLRISTEITKVFNRYVPKESIQTYSVDESFVKVDGAFHLWGDSETIARKIKDDLEREFQLPAAIGIGSNMLLSKLALDLEAKKTGIARWTYEDVPEKLWPVSPLSSMWGIGKRLEKTLNRMGIFTVGQLANYPLDVLKAKFGIMGVQLYYHAWGIDLSHIGALVSENQKSFGNSQILLKDYTREEDIQHVLLEMCEEVARRAREHKKVGKTISLSIGFSHKENGGGFARSRTREEPTNSTMELYETCLALFREHYNGQTVRQISVSLSHLSDDGELQLSLFEPNRWRQKQLGYVVDRLRRKYGSHILLRAVSYTEAGTSRRRARLMGGHKI</sequence>
<dbReference type="InterPro" id="IPR050116">
    <property type="entry name" value="DNA_polymerase-Y"/>
</dbReference>
<dbReference type="Proteomes" id="UP000011747">
    <property type="component" value="Unassembled WGS sequence"/>
</dbReference>
<dbReference type="GO" id="GO:0009432">
    <property type="term" value="P:SOS response"/>
    <property type="evidence" value="ECO:0007669"/>
    <property type="project" value="TreeGrafter"/>
</dbReference>
<comment type="caution">
    <text evidence="6">The sequence shown here is derived from an EMBL/GenBank/DDBJ whole genome shotgun (WGS) entry which is preliminary data.</text>
</comment>
<protein>
    <recommendedName>
        <fullName evidence="5">UmuC domain-containing protein</fullName>
    </recommendedName>
</protein>
<dbReference type="SUPFAM" id="SSF56672">
    <property type="entry name" value="DNA/RNA polymerases"/>
    <property type="match status" value="1"/>
</dbReference>
<dbReference type="RefSeq" id="WP_003355240.1">
    <property type="nucleotide sequence ID" value="NZ_JH414764.1"/>
</dbReference>
<dbReference type="SUPFAM" id="SSF100879">
    <property type="entry name" value="Lesion bypass DNA polymerase (Y-family), little finger domain"/>
    <property type="match status" value="1"/>
</dbReference>
<dbReference type="GO" id="GO:0005829">
    <property type="term" value="C:cytosol"/>
    <property type="evidence" value="ECO:0007669"/>
    <property type="project" value="TreeGrafter"/>
</dbReference>
<dbReference type="InterPro" id="IPR024728">
    <property type="entry name" value="PolY_HhH_motif"/>
</dbReference>
<keyword evidence="4" id="KW-0239">DNA-directed DNA polymerase</keyword>
<dbReference type="PROSITE" id="PS50173">
    <property type="entry name" value="UMUC"/>
    <property type="match status" value="1"/>
</dbReference>
<evidence type="ECO:0000256" key="1">
    <source>
        <dbReference type="ARBA" id="ARBA00010945"/>
    </source>
</evidence>
<evidence type="ECO:0000259" key="5">
    <source>
        <dbReference type="PROSITE" id="PS50173"/>
    </source>
</evidence>